<dbReference type="RefSeq" id="WP_382393352.1">
    <property type="nucleotide sequence ID" value="NZ_JBHTCQ010000001.1"/>
</dbReference>
<dbReference type="Proteomes" id="UP001596455">
    <property type="component" value="Unassembled WGS sequence"/>
</dbReference>
<organism evidence="3 4">
    <name type="scientific">Georgenia alba</name>
    <dbReference type="NCBI Taxonomy" id="2233858"/>
    <lineage>
        <taxon>Bacteria</taxon>
        <taxon>Bacillati</taxon>
        <taxon>Actinomycetota</taxon>
        <taxon>Actinomycetes</taxon>
        <taxon>Micrococcales</taxon>
        <taxon>Bogoriellaceae</taxon>
        <taxon>Georgenia</taxon>
    </lineage>
</organism>
<keyword evidence="2 3" id="KW-0560">Oxidoreductase</keyword>
<dbReference type="EC" id="1.-.-.-" evidence="3"/>
<evidence type="ECO:0000313" key="4">
    <source>
        <dbReference type="Proteomes" id="UP001596455"/>
    </source>
</evidence>
<dbReference type="SUPFAM" id="SSF51735">
    <property type="entry name" value="NAD(P)-binding Rossmann-fold domains"/>
    <property type="match status" value="1"/>
</dbReference>
<dbReference type="EMBL" id="JBHTCQ010000001">
    <property type="protein sequence ID" value="MFC7405220.1"/>
    <property type="molecule type" value="Genomic_DNA"/>
</dbReference>
<evidence type="ECO:0000256" key="1">
    <source>
        <dbReference type="ARBA" id="ARBA00006484"/>
    </source>
</evidence>
<sequence>MAETTPQNPAPRALVTGASSGIGAATVRRLRREGWEVLATARRADRLAALAEETGCETYTADLTDESDVQGLVERVRSTGPLRSLVNNAGGALGTDPVETGDVDEWRRMYEINVVATLRLTQGLLPVLRADGGGDVLVVTSTAAHGTYPGGGGYTAAKHAERMIADTLRLELVGEPVRILEVAPGMVKTEEFSLNRLHGDAAAAEDVYAGVAEPLVAEDVADVIVFALTRPAHVNLDRIIMRPRAQASNTVVHRER</sequence>
<dbReference type="Pfam" id="PF00106">
    <property type="entry name" value="adh_short"/>
    <property type="match status" value="1"/>
</dbReference>
<evidence type="ECO:0000256" key="2">
    <source>
        <dbReference type="ARBA" id="ARBA00023002"/>
    </source>
</evidence>
<dbReference type="PANTHER" id="PTHR42901:SF1">
    <property type="entry name" value="ALCOHOL DEHYDROGENASE"/>
    <property type="match status" value="1"/>
</dbReference>
<proteinExistence type="inferred from homology"/>
<dbReference type="PRINTS" id="PR00081">
    <property type="entry name" value="GDHRDH"/>
</dbReference>
<dbReference type="InterPro" id="IPR036291">
    <property type="entry name" value="NAD(P)-bd_dom_sf"/>
</dbReference>
<comment type="caution">
    <text evidence="3">The sequence shown here is derived from an EMBL/GenBank/DDBJ whole genome shotgun (WGS) entry which is preliminary data.</text>
</comment>
<name>A0ABW2Q730_9MICO</name>
<accession>A0ABW2Q730</accession>
<dbReference type="Gene3D" id="3.40.50.720">
    <property type="entry name" value="NAD(P)-binding Rossmann-like Domain"/>
    <property type="match status" value="1"/>
</dbReference>
<dbReference type="GO" id="GO:0016491">
    <property type="term" value="F:oxidoreductase activity"/>
    <property type="evidence" value="ECO:0007669"/>
    <property type="project" value="UniProtKB-KW"/>
</dbReference>
<dbReference type="InterPro" id="IPR002347">
    <property type="entry name" value="SDR_fam"/>
</dbReference>
<dbReference type="PANTHER" id="PTHR42901">
    <property type="entry name" value="ALCOHOL DEHYDROGENASE"/>
    <property type="match status" value="1"/>
</dbReference>
<comment type="similarity">
    <text evidence="1">Belongs to the short-chain dehydrogenases/reductases (SDR) family.</text>
</comment>
<reference evidence="4" key="1">
    <citation type="journal article" date="2019" name="Int. J. Syst. Evol. Microbiol.">
        <title>The Global Catalogue of Microorganisms (GCM) 10K type strain sequencing project: providing services to taxonomists for standard genome sequencing and annotation.</title>
        <authorList>
            <consortium name="The Broad Institute Genomics Platform"/>
            <consortium name="The Broad Institute Genome Sequencing Center for Infectious Disease"/>
            <person name="Wu L."/>
            <person name="Ma J."/>
        </authorList>
    </citation>
    <scope>NUCLEOTIDE SEQUENCE [LARGE SCALE GENOMIC DNA]</scope>
    <source>
        <strain evidence="4">JCM 1490</strain>
    </source>
</reference>
<gene>
    <name evidence="3" type="ORF">ACFQQL_08885</name>
</gene>
<keyword evidence="4" id="KW-1185">Reference proteome</keyword>
<protein>
    <submittedName>
        <fullName evidence="3">SDR family oxidoreductase</fullName>
        <ecNumber evidence="3">1.-.-.-</ecNumber>
    </submittedName>
</protein>
<evidence type="ECO:0000313" key="3">
    <source>
        <dbReference type="EMBL" id="MFC7405220.1"/>
    </source>
</evidence>